<dbReference type="PROSITE" id="PS00211">
    <property type="entry name" value="ABC_TRANSPORTER_1"/>
    <property type="match status" value="1"/>
</dbReference>
<keyword evidence="7 9" id="KW-1133">Transmembrane helix</keyword>
<dbReference type="FunFam" id="1.20.1560.10:FF:000053">
    <property type="entry name" value="Multidrug ABC transporter ATP-binding protein"/>
    <property type="match status" value="1"/>
</dbReference>
<accession>A0A7W6CZU9</accession>
<keyword evidence="13" id="KW-1185">Reference proteome</keyword>
<keyword evidence="4 9" id="KW-0812">Transmembrane</keyword>
<sequence length="592" mass="65460">MPLSPHAMDTQRSPGAQPTLRRFFGYYKPHKRLFILDFSSAVVSGLLELGFPLAVKMFVDDLLPSQHWGLVVLAVLGLLAIYLLNTGLMAVVTYWGHMLGINIETEMRRKAFDHLQKLSFGFFDNQKTGHLIGRLTKDLEEIGEVAHHGPEDLFIAVMTVIGAFVLMFSVDVKLALITAAALPLTAWVTSRYGGRMTRNWHELYGRVGAFNARIEENVGGIRVVQAFANEDHERRLFAQDNVRYRATKLHAYRIMAASTSLSYLSMRLTQLVVMIAGSYFVITGSLTQGGFVGFLLLVTVFFRPIEKINAVIETYPKGVAGFRRYLEFLETEPDIVDRQGAIEVKSLRGDIRYEGVSFGYSGGREVLRDLDLAIGAGETVAFVGPSGAGKTTLCSLLPRFYEVTSGRITIDGIDIRDMTLASLRRQIGVVQQDVFLFAGTIRENIAYGRLGASDAEIMDAARRARLESLVASLPDGLDTIIGERGVKLSGGQKQRVAIARMFLKNPPILILDEATSALDTETERLIQQALSELARGRTTLVIAHRLATVRDADRIVVVDAGGRVEQGRHQDLLARAGLYRSLHEAQFAGRES</sequence>
<dbReference type="InterPro" id="IPR011527">
    <property type="entry name" value="ABC1_TM_dom"/>
</dbReference>
<evidence type="ECO:0000259" key="10">
    <source>
        <dbReference type="PROSITE" id="PS50893"/>
    </source>
</evidence>
<keyword evidence="5" id="KW-0547">Nucleotide-binding</keyword>
<dbReference type="InterPro" id="IPR003439">
    <property type="entry name" value="ABC_transporter-like_ATP-bd"/>
</dbReference>
<dbReference type="GO" id="GO:0005524">
    <property type="term" value="F:ATP binding"/>
    <property type="evidence" value="ECO:0007669"/>
    <property type="project" value="UniProtKB-KW"/>
</dbReference>
<feature type="domain" description="ABC transmembrane type-1" evidence="11">
    <location>
        <begin position="35"/>
        <end position="317"/>
    </location>
</feature>
<dbReference type="CDD" id="cd18549">
    <property type="entry name" value="ABC_6TM_YwjA_like"/>
    <property type="match status" value="1"/>
</dbReference>
<dbReference type="PROSITE" id="PS50929">
    <property type="entry name" value="ABC_TM1F"/>
    <property type="match status" value="1"/>
</dbReference>
<evidence type="ECO:0000256" key="9">
    <source>
        <dbReference type="SAM" id="Phobius"/>
    </source>
</evidence>
<organism evidence="12 13">
    <name type="scientific">Hansschlegelia beijingensis</name>
    <dbReference type="NCBI Taxonomy" id="1133344"/>
    <lineage>
        <taxon>Bacteria</taxon>
        <taxon>Pseudomonadati</taxon>
        <taxon>Pseudomonadota</taxon>
        <taxon>Alphaproteobacteria</taxon>
        <taxon>Hyphomicrobiales</taxon>
        <taxon>Methylopilaceae</taxon>
        <taxon>Hansschlegelia</taxon>
    </lineage>
</organism>
<comment type="subcellular location">
    <subcellularLocation>
        <location evidence="1">Cell membrane</location>
        <topology evidence="1">Multi-pass membrane protein</topology>
    </subcellularLocation>
</comment>
<comment type="caution">
    <text evidence="12">The sequence shown here is derived from an EMBL/GenBank/DDBJ whole genome shotgun (WGS) entry which is preliminary data.</text>
</comment>
<dbReference type="GO" id="GO:0034040">
    <property type="term" value="F:ATPase-coupled lipid transmembrane transporter activity"/>
    <property type="evidence" value="ECO:0007669"/>
    <property type="project" value="TreeGrafter"/>
</dbReference>
<evidence type="ECO:0000256" key="1">
    <source>
        <dbReference type="ARBA" id="ARBA00004651"/>
    </source>
</evidence>
<dbReference type="PROSITE" id="PS50893">
    <property type="entry name" value="ABC_TRANSPORTER_2"/>
    <property type="match status" value="1"/>
</dbReference>
<dbReference type="InterPro" id="IPR017871">
    <property type="entry name" value="ABC_transporter-like_CS"/>
</dbReference>
<dbReference type="AlphaFoldDB" id="A0A7W6CZU9"/>
<protein>
    <submittedName>
        <fullName evidence="12">ATP-binding cassette subfamily B protein</fullName>
    </submittedName>
</protein>
<dbReference type="PANTHER" id="PTHR24221">
    <property type="entry name" value="ATP-BINDING CASSETTE SUB-FAMILY B"/>
    <property type="match status" value="1"/>
</dbReference>
<dbReference type="FunFam" id="3.40.50.300:FF:000287">
    <property type="entry name" value="Multidrug ABC transporter ATP-binding protein"/>
    <property type="match status" value="1"/>
</dbReference>
<dbReference type="Pfam" id="PF00664">
    <property type="entry name" value="ABC_membrane"/>
    <property type="match status" value="1"/>
</dbReference>
<proteinExistence type="inferred from homology"/>
<dbReference type="SUPFAM" id="SSF90123">
    <property type="entry name" value="ABC transporter transmembrane region"/>
    <property type="match status" value="1"/>
</dbReference>
<comment type="similarity">
    <text evidence="2">Belongs to the ABC transporter superfamily.</text>
</comment>
<evidence type="ECO:0000256" key="5">
    <source>
        <dbReference type="ARBA" id="ARBA00022741"/>
    </source>
</evidence>
<dbReference type="Pfam" id="PF00005">
    <property type="entry name" value="ABC_tran"/>
    <property type="match status" value="1"/>
</dbReference>
<evidence type="ECO:0000313" key="12">
    <source>
        <dbReference type="EMBL" id="MBB3971790.1"/>
    </source>
</evidence>
<dbReference type="Gene3D" id="3.40.50.300">
    <property type="entry name" value="P-loop containing nucleotide triphosphate hydrolases"/>
    <property type="match status" value="1"/>
</dbReference>
<dbReference type="GO" id="GO:0005886">
    <property type="term" value="C:plasma membrane"/>
    <property type="evidence" value="ECO:0007669"/>
    <property type="project" value="UniProtKB-SubCell"/>
</dbReference>
<evidence type="ECO:0000256" key="2">
    <source>
        <dbReference type="ARBA" id="ARBA00005417"/>
    </source>
</evidence>
<evidence type="ECO:0000256" key="8">
    <source>
        <dbReference type="ARBA" id="ARBA00023136"/>
    </source>
</evidence>
<feature type="domain" description="ABC transporter" evidence="10">
    <location>
        <begin position="351"/>
        <end position="585"/>
    </location>
</feature>
<dbReference type="EMBL" id="JACIDR010000001">
    <property type="protein sequence ID" value="MBB3971790.1"/>
    <property type="molecule type" value="Genomic_DNA"/>
</dbReference>
<feature type="transmembrane region" description="Helical" evidence="9">
    <location>
        <begin position="33"/>
        <end position="55"/>
    </location>
</feature>
<feature type="transmembrane region" description="Helical" evidence="9">
    <location>
        <begin position="271"/>
        <end position="302"/>
    </location>
</feature>
<dbReference type="GO" id="GO:0016887">
    <property type="term" value="F:ATP hydrolysis activity"/>
    <property type="evidence" value="ECO:0007669"/>
    <property type="project" value="InterPro"/>
</dbReference>
<feature type="transmembrane region" description="Helical" evidence="9">
    <location>
        <begin position="67"/>
        <end position="95"/>
    </location>
</feature>
<evidence type="ECO:0000256" key="4">
    <source>
        <dbReference type="ARBA" id="ARBA00022692"/>
    </source>
</evidence>
<dbReference type="InterPro" id="IPR003593">
    <property type="entry name" value="AAA+_ATPase"/>
</dbReference>
<evidence type="ECO:0000259" key="11">
    <source>
        <dbReference type="PROSITE" id="PS50929"/>
    </source>
</evidence>
<dbReference type="Gene3D" id="1.20.1560.10">
    <property type="entry name" value="ABC transporter type 1, transmembrane domain"/>
    <property type="match status" value="1"/>
</dbReference>
<dbReference type="InterPro" id="IPR036640">
    <property type="entry name" value="ABC1_TM_sf"/>
</dbReference>
<evidence type="ECO:0000256" key="3">
    <source>
        <dbReference type="ARBA" id="ARBA00022448"/>
    </source>
</evidence>
<evidence type="ECO:0000313" key="13">
    <source>
        <dbReference type="Proteomes" id="UP000528964"/>
    </source>
</evidence>
<dbReference type="InterPro" id="IPR027417">
    <property type="entry name" value="P-loop_NTPase"/>
</dbReference>
<dbReference type="Proteomes" id="UP000528964">
    <property type="component" value="Unassembled WGS sequence"/>
</dbReference>
<dbReference type="SMART" id="SM00382">
    <property type="entry name" value="AAA"/>
    <property type="match status" value="1"/>
</dbReference>
<feature type="transmembrane region" description="Helical" evidence="9">
    <location>
        <begin position="153"/>
        <end position="170"/>
    </location>
</feature>
<evidence type="ECO:0000256" key="6">
    <source>
        <dbReference type="ARBA" id="ARBA00022840"/>
    </source>
</evidence>
<gene>
    <name evidence="12" type="ORF">GGR24_000423</name>
</gene>
<dbReference type="SUPFAM" id="SSF52540">
    <property type="entry name" value="P-loop containing nucleoside triphosphate hydrolases"/>
    <property type="match status" value="1"/>
</dbReference>
<keyword evidence="6 12" id="KW-0067">ATP-binding</keyword>
<dbReference type="InterPro" id="IPR039421">
    <property type="entry name" value="Type_1_exporter"/>
</dbReference>
<reference evidence="12 13" key="1">
    <citation type="submission" date="2020-08" db="EMBL/GenBank/DDBJ databases">
        <title>Genomic Encyclopedia of Type Strains, Phase IV (KMG-IV): sequencing the most valuable type-strain genomes for metagenomic binning, comparative biology and taxonomic classification.</title>
        <authorList>
            <person name="Goeker M."/>
        </authorList>
    </citation>
    <scope>NUCLEOTIDE SEQUENCE [LARGE SCALE GENOMIC DNA]</scope>
    <source>
        <strain evidence="12 13">DSM 25481</strain>
    </source>
</reference>
<evidence type="ECO:0000256" key="7">
    <source>
        <dbReference type="ARBA" id="ARBA00022989"/>
    </source>
</evidence>
<keyword evidence="8 9" id="KW-0472">Membrane</keyword>
<name>A0A7W6CZU9_9HYPH</name>
<dbReference type="PANTHER" id="PTHR24221:SF632">
    <property type="entry name" value="ATP-DEPENDENT LIPID A-CORE FLIPPASE"/>
    <property type="match status" value="1"/>
</dbReference>
<dbReference type="GO" id="GO:0140359">
    <property type="term" value="F:ABC-type transporter activity"/>
    <property type="evidence" value="ECO:0007669"/>
    <property type="project" value="InterPro"/>
</dbReference>
<keyword evidence="3" id="KW-0813">Transport</keyword>
<dbReference type="CDD" id="cd03251">
    <property type="entry name" value="ABCC_MsbA"/>
    <property type="match status" value="1"/>
</dbReference>